<feature type="compositionally biased region" description="Basic and acidic residues" evidence="1">
    <location>
        <begin position="33"/>
        <end position="44"/>
    </location>
</feature>
<accession>V9EZ49</accession>
<evidence type="ECO:0000313" key="3">
    <source>
        <dbReference type="Proteomes" id="UP000018721"/>
    </source>
</evidence>
<evidence type="ECO:0000313" key="2">
    <source>
        <dbReference type="EMBL" id="ETI44136.1"/>
    </source>
</evidence>
<evidence type="ECO:0000256" key="1">
    <source>
        <dbReference type="SAM" id="MobiDB-lite"/>
    </source>
</evidence>
<dbReference type="Proteomes" id="UP000018721">
    <property type="component" value="Unassembled WGS sequence"/>
</dbReference>
<name>V9EZ49_PHYNI</name>
<organism evidence="2 3">
    <name type="scientific">Phytophthora nicotianae P1569</name>
    <dbReference type="NCBI Taxonomy" id="1317065"/>
    <lineage>
        <taxon>Eukaryota</taxon>
        <taxon>Sar</taxon>
        <taxon>Stramenopiles</taxon>
        <taxon>Oomycota</taxon>
        <taxon>Peronosporomycetes</taxon>
        <taxon>Peronosporales</taxon>
        <taxon>Peronosporaceae</taxon>
        <taxon>Phytophthora</taxon>
    </lineage>
</organism>
<proteinExistence type="predicted"/>
<dbReference type="HOGENOM" id="CLU_2946682_0_0_1"/>
<gene>
    <name evidence="2" type="ORF">F443_11143</name>
</gene>
<sequence>MDIELLLSEWEPDGNDLHGPQGDENDSEDESKGDDVECVGRDDGTAGGTMIGPRVDPDIF</sequence>
<keyword evidence="3" id="KW-1185">Reference proteome</keyword>
<feature type="compositionally biased region" description="Acidic residues" evidence="1">
    <location>
        <begin position="23"/>
        <end position="32"/>
    </location>
</feature>
<dbReference type="AlphaFoldDB" id="V9EZ49"/>
<dbReference type="EMBL" id="ANIZ01001916">
    <property type="protein sequence ID" value="ETI44136.1"/>
    <property type="molecule type" value="Genomic_DNA"/>
</dbReference>
<reference evidence="2 3" key="1">
    <citation type="submission" date="2013-11" db="EMBL/GenBank/DDBJ databases">
        <title>The Genome Sequence of Phytophthora parasitica P1569.</title>
        <authorList>
            <consortium name="The Broad Institute Genomics Platform"/>
            <person name="Russ C."/>
            <person name="Tyler B."/>
            <person name="Panabieres F."/>
            <person name="Shan W."/>
            <person name="Tripathy S."/>
            <person name="Grunwald N."/>
            <person name="Machado M."/>
            <person name="Johnson C.S."/>
            <person name="Arredondo F."/>
            <person name="Hong C."/>
            <person name="Coffey M."/>
            <person name="Young S.K."/>
            <person name="Zeng Q."/>
            <person name="Gargeya S."/>
            <person name="Fitzgerald M."/>
            <person name="Abouelleil A."/>
            <person name="Alvarado L."/>
            <person name="Chapman S.B."/>
            <person name="Gainer-Dewar J."/>
            <person name="Goldberg J."/>
            <person name="Griggs A."/>
            <person name="Gujja S."/>
            <person name="Hansen M."/>
            <person name="Howarth C."/>
            <person name="Imamovic A."/>
            <person name="Ireland A."/>
            <person name="Larimer J."/>
            <person name="McCowan C."/>
            <person name="Murphy C."/>
            <person name="Pearson M."/>
            <person name="Poon T.W."/>
            <person name="Priest M."/>
            <person name="Roberts A."/>
            <person name="Saif S."/>
            <person name="Shea T."/>
            <person name="Sykes S."/>
            <person name="Wortman J."/>
            <person name="Nusbaum C."/>
            <person name="Birren B."/>
        </authorList>
    </citation>
    <scope>NUCLEOTIDE SEQUENCE [LARGE SCALE GENOMIC DNA]</scope>
    <source>
        <strain evidence="2 3">P1569</strain>
    </source>
</reference>
<comment type="caution">
    <text evidence="2">The sequence shown here is derived from an EMBL/GenBank/DDBJ whole genome shotgun (WGS) entry which is preliminary data.</text>
</comment>
<protein>
    <submittedName>
        <fullName evidence="2">Uncharacterized protein</fullName>
    </submittedName>
</protein>
<feature type="region of interest" description="Disordered" evidence="1">
    <location>
        <begin position="1"/>
        <end position="60"/>
    </location>
</feature>